<sequence length="39" mass="4556">MVLTKLVRVIIVMLNSLHEYFTSWFFGATTEISMLNRHG</sequence>
<accession>A0A857AY19</accession>
<reference evidence="1" key="1">
    <citation type="submission" date="2019-12" db="EMBL/GenBank/DDBJ databases">
        <title>Klebsiella pneumoniae strain U95 multidrug resistance plasmid pKpnU95.</title>
        <authorList>
            <person name="Navon-Venezia S."/>
            <person name="Kondratyeva K."/>
            <person name="Gancz A."/>
        </authorList>
    </citation>
    <scope>NUCLEOTIDE SEQUENCE</scope>
    <source>
        <strain evidence="1">U95</strain>
        <plasmid evidence="1">pKpnU95</plasmid>
    </source>
</reference>
<dbReference type="EMBL" id="MK552109">
    <property type="protein sequence ID" value="QGW58976.1"/>
    <property type="molecule type" value="Genomic_DNA"/>
</dbReference>
<geneLocation type="plasmid" evidence="1">
    <name>pKpnU95</name>
</geneLocation>
<keyword evidence="1" id="KW-0614">Plasmid</keyword>
<dbReference type="AlphaFoldDB" id="A0A857AY19"/>
<name>A0A857AY19_KLEPN</name>
<proteinExistence type="predicted"/>
<gene>
    <name evidence="1" type="ORF">pKpnU95_00130</name>
</gene>
<evidence type="ECO:0000313" key="1">
    <source>
        <dbReference type="EMBL" id="QGW58976.1"/>
    </source>
</evidence>
<protein>
    <submittedName>
        <fullName evidence="1">Uncharacterized protein</fullName>
    </submittedName>
</protein>
<organism evidence="1">
    <name type="scientific">Klebsiella pneumoniae</name>
    <dbReference type="NCBI Taxonomy" id="573"/>
    <lineage>
        <taxon>Bacteria</taxon>
        <taxon>Pseudomonadati</taxon>
        <taxon>Pseudomonadota</taxon>
        <taxon>Gammaproteobacteria</taxon>
        <taxon>Enterobacterales</taxon>
        <taxon>Enterobacteriaceae</taxon>
        <taxon>Klebsiella/Raoultella group</taxon>
        <taxon>Klebsiella</taxon>
        <taxon>Klebsiella pneumoniae complex</taxon>
    </lineage>
</organism>